<reference evidence="6 7" key="1">
    <citation type="journal article" date="2020" name="Nature">
        <title>Six reference-quality genomes reveal evolution of bat adaptations.</title>
        <authorList>
            <person name="Jebb D."/>
            <person name="Huang Z."/>
            <person name="Pippel M."/>
            <person name="Hughes G.M."/>
            <person name="Lavrichenko K."/>
            <person name="Devanna P."/>
            <person name="Winkler S."/>
            <person name="Jermiin L.S."/>
            <person name="Skirmuntt E.C."/>
            <person name="Katzourakis A."/>
            <person name="Burkitt-Gray L."/>
            <person name="Ray D.A."/>
            <person name="Sullivan K.A.M."/>
            <person name="Roscito J.G."/>
            <person name="Kirilenko B.M."/>
            <person name="Davalos L.M."/>
            <person name="Corthals A.P."/>
            <person name="Power M.L."/>
            <person name="Jones G."/>
            <person name="Ransome R.D."/>
            <person name="Dechmann D.K.N."/>
            <person name="Locatelli A.G."/>
            <person name="Puechmaille S.J."/>
            <person name="Fedrigo O."/>
            <person name="Jarvis E.D."/>
            <person name="Hiller M."/>
            <person name="Vernes S.C."/>
            <person name="Myers E.W."/>
            <person name="Teeling E.C."/>
        </authorList>
    </citation>
    <scope>NUCLEOTIDE SEQUENCE [LARGE SCALE GENOMIC DNA]</scope>
    <source>
        <strain evidence="6">MRouAeg1</strain>
        <tissue evidence="6">Muscle</tissue>
    </source>
</reference>
<evidence type="ECO:0000256" key="4">
    <source>
        <dbReference type="ARBA" id="ARBA00023136"/>
    </source>
</evidence>
<sequence length="87" mass="9677">MLLLLLPLLWAGSLAQDGRYQLTVQESVTVQEGLCISVPCAFSFPVSTWTNASPSRGYWFQEGAREQQDVLVATNNLDRVMQEDTQG</sequence>
<dbReference type="Proteomes" id="UP000593571">
    <property type="component" value="Unassembled WGS sequence"/>
</dbReference>
<accession>A0A7J8CEL1</accession>
<keyword evidence="4" id="KW-0472">Membrane</keyword>
<evidence type="ECO:0000256" key="3">
    <source>
        <dbReference type="ARBA" id="ARBA00022989"/>
    </source>
</evidence>
<dbReference type="PANTHER" id="PTHR12035">
    <property type="entry name" value="SIALIC ACID BINDING IMMUNOGLOBULIN-LIKE LECTIN"/>
    <property type="match status" value="1"/>
</dbReference>
<dbReference type="GO" id="GO:0005886">
    <property type="term" value="C:plasma membrane"/>
    <property type="evidence" value="ECO:0007669"/>
    <property type="project" value="TreeGrafter"/>
</dbReference>
<dbReference type="GO" id="GO:0007155">
    <property type="term" value="P:cell adhesion"/>
    <property type="evidence" value="ECO:0007669"/>
    <property type="project" value="TreeGrafter"/>
</dbReference>
<evidence type="ECO:0000313" key="6">
    <source>
        <dbReference type="EMBL" id="KAF6409281.1"/>
    </source>
</evidence>
<proteinExistence type="predicted"/>
<feature type="chain" id="PRO_5029752692" evidence="5">
    <location>
        <begin position="16"/>
        <end position="87"/>
    </location>
</feature>
<comment type="subcellular location">
    <subcellularLocation>
        <location evidence="1">Membrane</location>
        <topology evidence="1">Single-pass membrane protein</topology>
    </subcellularLocation>
</comment>
<evidence type="ECO:0000313" key="7">
    <source>
        <dbReference type="Proteomes" id="UP000593571"/>
    </source>
</evidence>
<keyword evidence="2" id="KW-0812">Transmembrane</keyword>
<dbReference type="SUPFAM" id="SSF48726">
    <property type="entry name" value="Immunoglobulin"/>
    <property type="match status" value="1"/>
</dbReference>
<protein>
    <submittedName>
        <fullName evidence="6">Uncharacterized protein</fullName>
    </submittedName>
</protein>
<gene>
    <name evidence="6" type="ORF">HJG63_002453</name>
</gene>
<name>A0A7J8CEL1_ROUAE</name>
<dbReference type="InterPro" id="IPR051036">
    <property type="entry name" value="SIGLEC"/>
</dbReference>
<dbReference type="InterPro" id="IPR013783">
    <property type="entry name" value="Ig-like_fold"/>
</dbReference>
<evidence type="ECO:0000256" key="2">
    <source>
        <dbReference type="ARBA" id="ARBA00022692"/>
    </source>
</evidence>
<organism evidence="6 7">
    <name type="scientific">Rousettus aegyptiacus</name>
    <name type="common">Egyptian fruit bat</name>
    <name type="synonym">Pteropus aegyptiacus</name>
    <dbReference type="NCBI Taxonomy" id="9407"/>
    <lineage>
        <taxon>Eukaryota</taxon>
        <taxon>Metazoa</taxon>
        <taxon>Chordata</taxon>
        <taxon>Craniata</taxon>
        <taxon>Vertebrata</taxon>
        <taxon>Euteleostomi</taxon>
        <taxon>Mammalia</taxon>
        <taxon>Eutheria</taxon>
        <taxon>Laurasiatheria</taxon>
        <taxon>Chiroptera</taxon>
        <taxon>Yinpterochiroptera</taxon>
        <taxon>Pteropodoidea</taxon>
        <taxon>Pteropodidae</taxon>
        <taxon>Rousettinae</taxon>
        <taxon>Rousettus</taxon>
    </lineage>
</organism>
<comment type="caution">
    <text evidence="6">The sequence shown here is derived from an EMBL/GenBank/DDBJ whole genome shotgun (WGS) entry which is preliminary data.</text>
</comment>
<evidence type="ECO:0000256" key="1">
    <source>
        <dbReference type="ARBA" id="ARBA00004167"/>
    </source>
</evidence>
<dbReference type="Gene3D" id="2.60.40.10">
    <property type="entry name" value="Immunoglobulins"/>
    <property type="match status" value="1"/>
</dbReference>
<keyword evidence="3" id="KW-1133">Transmembrane helix</keyword>
<keyword evidence="7" id="KW-1185">Reference proteome</keyword>
<feature type="signal peptide" evidence="5">
    <location>
        <begin position="1"/>
        <end position="15"/>
    </location>
</feature>
<keyword evidence="5" id="KW-0732">Signal</keyword>
<evidence type="ECO:0000256" key="5">
    <source>
        <dbReference type="SAM" id="SignalP"/>
    </source>
</evidence>
<dbReference type="InterPro" id="IPR036179">
    <property type="entry name" value="Ig-like_dom_sf"/>
</dbReference>
<dbReference type="AlphaFoldDB" id="A0A7J8CEL1"/>
<dbReference type="GO" id="GO:0033691">
    <property type="term" value="F:sialic acid binding"/>
    <property type="evidence" value="ECO:0007669"/>
    <property type="project" value="TreeGrafter"/>
</dbReference>
<dbReference type="EMBL" id="JACASE010000014">
    <property type="protein sequence ID" value="KAF6409281.1"/>
    <property type="molecule type" value="Genomic_DNA"/>
</dbReference>
<dbReference type="PANTHER" id="PTHR12035:SF132">
    <property type="entry name" value="MYELOID CELL SURFACE ANTIGEN CD33"/>
    <property type="match status" value="1"/>
</dbReference>